<organism evidence="1 2">
    <name type="scientific">Aedes albopictus</name>
    <name type="common">Asian tiger mosquito</name>
    <name type="synonym">Stegomyia albopicta</name>
    <dbReference type="NCBI Taxonomy" id="7160"/>
    <lineage>
        <taxon>Eukaryota</taxon>
        <taxon>Metazoa</taxon>
        <taxon>Ecdysozoa</taxon>
        <taxon>Arthropoda</taxon>
        <taxon>Hexapoda</taxon>
        <taxon>Insecta</taxon>
        <taxon>Pterygota</taxon>
        <taxon>Neoptera</taxon>
        <taxon>Endopterygota</taxon>
        <taxon>Diptera</taxon>
        <taxon>Nematocera</taxon>
        <taxon>Culicoidea</taxon>
        <taxon>Culicidae</taxon>
        <taxon>Culicinae</taxon>
        <taxon>Aedini</taxon>
        <taxon>Aedes</taxon>
        <taxon>Stegomyia</taxon>
    </lineage>
</organism>
<dbReference type="Proteomes" id="UP000069940">
    <property type="component" value="Unassembled WGS sequence"/>
</dbReference>
<name>A0ABM1ZBS1_AEDAL</name>
<proteinExistence type="predicted"/>
<keyword evidence="2" id="KW-1185">Reference proteome</keyword>
<accession>A0ABM1ZBS1</accession>
<evidence type="ECO:0000313" key="1">
    <source>
        <dbReference type="EnsemblMetazoa" id="AALFPA23_016970.P24784"/>
    </source>
</evidence>
<protein>
    <recommendedName>
        <fullName evidence="3">Secreted protein</fullName>
    </recommendedName>
</protein>
<dbReference type="GeneID" id="115255526"/>
<sequence>MPDTIVSSLHFESISQQDTGLNSTKMKITPRTARALLMLLVASILIAKIECAPYQQRMAAEDSMRHLARNDLVRIFQEDAKWGSSSHSGRSSEEVRYQPNTSVFPVGAGAIPVATVPF</sequence>
<reference evidence="2" key="1">
    <citation type="journal article" date="2015" name="Proc. Natl. Acad. Sci. U.S.A.">
        <title>Genome sequence of the Asian Tiger mosquito, Aedes albopictus, reveals insights into its biology, genetics, and evolution.</title>
        <authorList>
            <person name="Chen X.G."/>
            <person name="Jiang X."/>
            <person name="Gu J."/>
            <person name="Xu M."/>
            <person name="Wu Y."/>
            <person name="Deng Y."/>
            <person name="Zhang C."/>
            <person name="Bonizzoni M."/>
            <person name="Dermauw W."/>
            <person name="Vontas J."/>
            <person name="Armbruster P."/>
            <person name="Huang X."/>
            <person name="Yang Y."/>
            <person name="Zhang H."/>
            <person name="He W."/>
            <person name="Peng H."/>
            <person name="Liu Y."/>
            <person name="Wu K."/>
            <person name="Chen J."/>
            <person name="Lirakis M."/>
            <person name="Topalis P."/>
            <person name="Van Leeuwen T."/>
            <person name="Hall A.B."/>
            <person name="Jiang X."/>
            <person name="Thorpe C."/>
            <person name="Mueller R.L."/>
            <person name="Sun C."/>
            <person name="Waterhouse R.M."/>
            <person name="Yan G."/>
            <person name="Tu Z.J."/>
            <person name="Fang X."/>
            <person name="James A.A."/>
        </authorList>
    </citation>
    <scope>NUCLEOTIDE SEQUENCE [LARGE SCALE GENOMIC DNA]</scope>
    <source>
        <strain evidence="2">Foshan</strain>
    </source>
</reference>
<reference evidence="1" key="2">
    <citation type="submission" date="2025-05" db="UniProtKB">
        <authorList>
            <consortium name="EnsemblMetazoa"/>
        </authorList>
    </citation>
    <scope>IDENTIFICATION</scope>
    <source>
        <strain evidence="1">Foshan</strain>
    </source>
</reference>
<evidence type="ECO:0008006" key="3">
    <source>
        <dbReference type="Google" id="ProtNLM"/>
    </source>
</evidence>
<dbReference type="RefSeq" id="XP_029709515.1">
    <property type="nucleotide sequence ID" value="XM_029853655.2"/>
</dbReference>
<dbReference type="EnsemblMetazoa" id="AALFPA23_016970.R24784">
    <property type="protein sequence ID" value="AALFPA23_016970.P24784"/>
    <property type="gene ID" value="AALFPA23_016970"/>
</dbReference>
<evidence type="ECO:0000313" key="2">
    <source>
        <dbReference type="Proteomes" id="UP000069940"/>
    </source>
</evidence>